<gene>
    <name evidence="1" type="ORF">NLJ89_g7915</name>
</gene>
<dbReference type="Gene3D" id="2.60.120.200">
    <property type="match status" value="1"/>
</dbReference>
<dbReference type="AlphaFoldDB" id="A0A9W8JWF9"/>
<name>A0A9W8JWF9_9AGAR</name>
<comment type="caution">
    <text evidence="1">The sequence shown here is derived from an EMBL/GenBank/DDBJ whole genome shotgun (WGS) entry which is preliminary data.</text>
</comment>
<dbReference type="OrthoDB" id="3204345at2759"/>
<dbReference type="InterPro" id="IPR013320">
    <property type="entry name" value="ConA-like_dom_sf"/>
</dbReference>
<evidence type="ECO:0000313" key="2">
    <source>
        <dbReference type="Proteomes" id="UP001148786"/>
    </source>
</evidence>
<sequence length="206" mass="22084">MEYKPIFQLTALLSSWGSKALNDLPCGYLVLPLPQLKFSTAITVSAWARMGSTPNEKSTILCLDSAGTDSAPLSLSVSNTTRTLIVDVPGDFGGEQFGKKPPFTGYDPKFAHVALVWDPANNESRLYLDGTLKALGVITDGAACAAGNLNDVSLIIGYSKYQKRRVNSWDGQIGDVRVYDRAFKNADIKALYGVGAPPFATPTAFA</sequence>
<keyword evidence="2" id="KW-1185">Reference proteome</keyword>
<dbReference type="Pfam" id="PF13385">
    <property type="entry name" value="Laminin_G_3"/>
    <property type="match status" value="1"/>
</dbReference>
<accession>A0A9W8JWF9</accession>
<protein>
    <submittedName>
        <fullName evidence="1">Uncharacterized protein</fullName>
    </submittedName>
</protein>
<reference evidence="1" key="1">
    <citation type="submission" date="2022-07" db="EMBL/GenBank/DDBJ databases">
        <title>Genome Sequence of Agrocybe chaxingu.</title>
        <authorList>
            <person name="Buettner E."/>
        </authorList>
    </citation>
    <scope>NUCLEOTIDE SEQUENCE</scope>
    <source>
        <strain evidence="1">MP-N11</strain>
    </source>
</reference>
<dbReference type="EMBL" id="JANKHO010001005">
    <property type="protein sequence ID" value="KAJ3504477.1"/>
    <property type="molecule type" value="Genomic_DNA"/>
</dbReference>
<organism evidence="1 2">
    <name type="scientific">Agrocybe chaxingu</name>
    <dbReference type="NCBI Taxonomy" id="84603"/>
    <lineage>
        <taxon>Eukaryota</taxon>
        <taxon>Fungi</taxon>
        <taxon>Dikarya</taxon>
        <taxon>Basidiomycota</taxon>
        <taxon>Agaricomycotina</taxon>
        <taxon>Agaricomycetes</taxon>
        <taxon>Agaricomycetidae</taxon>
        <taxon>Agaricales</taxon>
        <taxon>Agaricineae</taxon>
        <taxon>Strophariaceae</taxon>
        <taxon>Agrocybe</taxon>
    </lineage>
</organism>
<evidence type="ECO:0000313" key="1">
    <source>
        <dbReference type="EMBL" id="KAJ3504477.1"/>
    </source>
</evidence>
<proteinExistence type="predicted"/>
<dbReference type="Proteomes" id="UP001148786">
    <property type="component" value="Unassembled WGS sequence"/>
</dbReference>
<dbReference type="SUPFAM" id="SSF49899">
    <property type="entry name" value="Concanavalin A-like lectins/glucanases"/>
    <property type="match status" value="1"/>
</dbReference>